<feature type="transmembrane region" description="Helical" evidence="7">
    <location>
        <begin position="551"/>
        <end position="568"/>
    </location>
</feature>
<name>K7SNT0_ACIA4</name>
<dbReference type="CDD" id="cd11478">
    <property type="entry name" value="SLC5sbd_u2"/>
    <property type="match status" value="1"/>
</dbReference>
<feature type="transmembrane region" description="Helical" evidence="7">
    <location>
        <begin position="188"/>
        <end position="206"/>
    </location>
</feature>
<feature type="transmembrane region" description="Helical" evidence="7">
    <location>
        <begin position="12"/>
        <end position="32"/>
    </location>
</feature>
<keyword evidence="5 7" id="KW-0472">Membrane</keyword>
<evidence type="ECO:0000313" key="9">
    <source>
        <dbReference type="Proteomes" id="UP000000214"/>
    </source>
</evidence>
<dbReference type="InterPro" id="IPR001734">
    <property type="entry name" value="Na/solute_symporter"/>
</dbReference>
<dbReference type="Proteomes" id="UP000000214">
    <property type="component" value="Chromosome"/>
</dbReference>
<evidence type="ECO:0000256" key="2">
    <source>
        <dbReference type="ARBA" id="ARBA00006434"/>
    </source>
</evidence>
<feature type="transmembrane region" description="Helical" evidence="7">
    <location>
        <begin position="85"/>
        <end position="106"/>
    </location>
</feature>
<dbReference type="Gene3D" id="1.20.1730.10">
    <property type="entry name" value="Sodium/glucose cotransporter"/>
    <property type="match status" value="1"/>
</dbReference>
<evidence type="ECO:0000256" key="1">
    <source>
        <dbReference type="ARBA" id="ARBA00004141"/>
    </source>
</evidence>
<feature type="transmembrane region" description="Helical" evidence="7">
    <location>
        <begin position="252"/>
        <end position="273"/>
    </location>
</feature>
<reference evidence="8 9" key="1">
    <citation type="journal article" date="2012" name="BMC Genomics">
        <title>The genome sequence of Propionibacterium acidipropionici provides insights into its biotechnological and industrial potential.</title>
        <authorList>
            <person name="Parizzi L.P."/>
            <person name="Grassi M.C."/>
            <person name="Llerena L.A."/>
            <person name="Carazzolle M.F."/>
            <person name="Queiroz V.L."/>
            <person name="Lunardi I."/>
            <person name="Zeidler A.F."/>
            <person name="Teixeira P.J."/>
            <person name="Mieczkowski P."/>
            <person name="Rincones J."/>
            <person name="Pereira G.A."/>
        </authorList>
    </citation>
    <scope>NUCLEOTIDE SEQUENCE [LARGE SCALE GENOMIC DNA]</scope>
    <source>
        <strain evidence="9">ATCC 4875 / DSM 20272 / JCM 6432 / NBRC 12425 / NCIMB 8070</strain>
    </source>
</reference>
<feature type="transmembrane region" description="Helical" evidence="7">
    <location>
        <begin position="294"/>
        <end position="319"/>
    </location>
</feature>
<protein>
    <submittedName>
        <fullName evidence="8">Sodium:solute symporter</fullName>
    </submittedName>
</protein>
<organism evidence="8 9">
    <name type="scientific">Acidipropionibacterium acidipropionici (strain ATCC 4875 / DSM 20272 / JCM 6432 / NBRC 12425 / NCIMB 8070 / 4)</name>
    <name type="common">Propionibacterium acidipropionici</name>
    <dbReference type="NCBI Taxonomy" id="1171373"/>
    <lineage>
        <taxon>Bacteria</taxon>
        <taxon>Bacillati</taxon>
        <taxon>Actinomycetota</taxon>
        <taxon>Actinomycetes</taxon>
        <taxon>Propionibacteriales</taxon>
        <taxon>Propionibacteriaceae</taxon>
        <taxon>Acidipropionibacterium</taxon>
    </lineage>
</organism>
<feature type="transmembrane region" description="Helical" evidence="7">
    <location>
        <begin position="357"/>
        <end position="384"/>
    </location>
</feature>
<dbReference type="HOGENOM" id="CLU_018808_9_3_11"/>
<dbReference type="NCBIfam" id="TIGR00813">
    <property type="entry name" value="sss"/>
    <property type="match status" value="1"/>
</dbReference>
<comment type="subcellular location">
    <subcellularLocation>
        <location evidence="1">Membrane</location>
        <topology evidence="1">Multi-pass membrane protein</topology>
    </subcellularLocation>
</comment>
<evidence type="ECO:0000256" key="4">
    <source>
        <dbReference type="ARBA" id="ARBA00022989"/>
    </source>
</evidence>
<dbReference type="GO" id="GO:0005412">
    <property type="term" value="F:D-glucose:sodium symporter activity"/>
    <property type="evidence" value="ECO:0007669"/>
    <property type="project" value="TreeGrafter"/>
</dbReference>
<evidence type="ECO:0000256" key="5">
    <source>
        <dbReference type="ARBA" id="ARBA00023136"/>
    </source>
</evidence>
<dbReference type="PROSITE" id="PS50283">
    <property type="entry name" value="NA_SOLUT_SYMP_3"/>
    <property type="match status" value="1"/>
</dbReference>
<dbReference type="InterPro" id="IPR038377">
    <property type="entry name" value="Na/Glc_symporter_sf"/>
</dbReference>
<dbReference type="KEGG" id="pbo:PACID_30840"/>
<feature type="transmembrane region" description="Helical" evidence="7">
    <location>
        <begin position="495"/>
        <end position="515"/>
    </location>
</feature>
<dbReference type="PATRIC" id="fig|1171373.8.peg.3030"/>
<dbReference type="eggNOG" id="COG0591">
    <property type="taxonomic scope" value="Bacteria"/>
</dbReference>
<dbReference type="PANTHER" id="PTHR11819">
    <property type="entry name" value="SOLUTE CARRIER FAMILY 5"/>
    <property type="match status" value="1"/>
</dbReference>
<proteinExistence type="inferred from homology"/>
<sequence>MVALQTLIHASPIDYVILVVYFAFVLGIGYMARHQISDSLDFFLSGRRLPAWVTGLAFVSANLGAVEIMGMSANGAQLGLPTLHYFWVGAVPAMLFLGVVMMPFYYGSGVRSVPEFMLKRFGPAAHLVNSLSFALAQLLIAGVNLYLLGSIVHALLGWPLWVALIVAAIIVLAYITFGGLSAAIYNEVLQFFVIIAGLLPMVFIGLHRVGGWDGLKAKITQAAAAHPDKIVPASEQLNSWPGQSLSGFDNPVLSVVGIVFGLGFVLGFGYWTTNFVEVQRAMASKSLSDARRTPIIGTFPKMLVPFVTVLPGVLAAVLVPEIAATKAGQAVPGGASGTVTYNDSVLYLIQDLLPNGLVGLAITGLLAAFMAGMAANISAFNTVFSVDIWQHYVKKDKPDDYYVKVGRIATVAASIIAIGTAAIASNYSNIMDYLQTLFGFFNAPLFATFILGMFWKRSSPAAGWSGLASGTLAAVAVWLPSALGVYSLSGQGVSFVAAAAGFVVDILVSVVVSLVTKPKPAAELVGLVYSETPKESLQDPEEKGKPWYKRTVPLAGLSLVLVIILNFLF</sequence>
<keyword evidence="4 7" id="KW-1133">Transmembrane helix</keyword>
<dbReference type="STRING" id="1171373.PACID_30840"/>
<feature type="transmembrane region" description="Helical" evidence="7">
    <location>
        <begin position="155"/>
        <end position="176"/>
    </location>
</feature>
<feature type="transmembrane region" description="Helical" evidence="7">
    <location>
        <begin position="467"/>
        <end position="489"/>
    </location>
</feature>
<dbReference type="EMBL" id="CP003493">
    <property type="protein sequence ID" value="AFV90845.1"/>
    <property type="molecule type" value="Genomic_DNA"/>
</dbReference>
<gene>
    <name evidence="8" type="ordered locus">PACID_30840</name>
</gene>
<evidence type="ECO:0000256" key="3">
    <source>
        <dbReference type="ARBA" id="ARBA00022692"/>
    </source>
</evidence>
<evidence type="ECO:0000256" key="7">
    <source>
        <dbReference type="SAM" id="Phobius"/>
    </source>
</evidence>
<evidence type="ECO:0000313" key="8">
    <source>
        <dbReference type="EMBL" id="AFV90845.1"/>
    </source>
</evidence>
<feature type="transmembrane region" description="Helical" evidence="7">
    <location>
        <begin position="405"/>
        <end position="427"/>
    </location>
</feature>
<feature type="transmembrane region" description="Helical" evidence="7">
    <location>
        <begin position="52"/>
        <end position="73"/>
    </location>
</feature>
<keyword evidence="3 7" id="KW-0812">Transmembrane</keyword>
<dbReference type="AlphaFoldDB" id="K7SNT0"/>
<feature type="transmembrane region" description="Helical" evidence="7">
    <location>
        <begin position="127"/>
        <end position="149"/>
    </location>
</feature>
<dbReference type="GO" id="GO:0005886">
    <property type="term" value="C:plasma membrane"/>
    <property type="evidence" value="ECO:0007669"/>
    <property type="project" value="TreeGrafter"/>
</dbReference>
<dbReference type="Pfam" id="PF00474">
    <property type="entry name" value="SSF"/>
    <property type="match status" value="1"/>
</dbReference>
<comment type="similarity">
    <text evidence="2 6">Belongs to the sodium:solute symporter (SSF) (TC 2.A.21) family.</text>
</comment>
<evidence type="ECO:0000256" key="6">
    <source>
        <dbReference type="RuleBase" id="RU362091"/>
    </source>
</evidence>
<accession>K7SNT0</accession>
<dbReference type="PANTHER" id="PTHR11819:SF195">
    <property type="entry name" value="SODIUM_GLUCOSE COTRANSPORTER 4"/>
    <property type="match status" value="1"/>
</dbReference>
<feature type="transmembrane region" description="Helical" evidence="7">
    <location>
        <begin position="433"/>
        <end position="455"/>
    </location>
</feature>